<dbReference type="InterPro" id="IPR029072">
    <property type="entry name" value="YebC-like"/>
</dbReference>
<comment type="subcellular location">
    <subcellularLocation>
        <location evidence="6">Cytoplasm</location>
    </subcellularLocation>
</comment>
<comment type="caution">
    <text evidence="9">The sequence shown here is derived from an EMBL/GenBank/DDBJ whole genome shotgun (WGS) entry which is preliminary data.</text>
</comment>
<dbReference type="Pfam" id="PF01709">
    <property type="entry name" value="Transcrip_reg"/>
    <property type="match status" value="1"/>
</dbReference>
<keyword evidence="5 6" id="KW-0804">Transcription</keyword>
<dbReference type="PANTHER" id="PTHR12532">
    <property type="entry name" value="TRANSLATIONAL ACTIVATOR OF CYTOCHROME C OXIDASE 1"/>
    <property type="match status" value="1"/>
</dbReference>
<evidence type="ECO:0000256" key="1">
    <source>
        <dbReference type="ARBA" id="ARBA00008724"/>
    </source>
</evidence>
<reference evidence="9 10" key="1">
    <citation type="submission" date="2024-04" db="EMBL/GenBank/DDBJ databases">
        <title>Albibacterium profundi sp. nov., isolated from sediment of the Challenger Deep of Mariana Trench.</title>
        <authorList>
            <person name="Wang Y."/>
        </authorList>
    </citation>
    <scope>NUCLEOTIDE SEQUENCE [LARGE SCALE GENOMIC DNA]</scope>
    <source>
        <strain evidence="9 10">RHL897</strain>
    </source>
</reference>
<dbReference type="EMBL" id="JBBVGT010000002">
    <property type="protein sequence ID" value="MFB5945775.1"/>
    <property type="molecule type" value="Genomic_DNA"/>
</dbReference>
<dbReference type="InterPro" id="IPR026564">
    <property type="entry name" value="Transcrip_reg_TACO1-like_dom3"/>
</dbReference>
<evidence type="ECO:0000256" key="5">
    <source>
        <dbReference type="ARBA" id="ARBA00023163"/>
    </source>
</evidence>
<dbReference type="PANTHER" id="PTHR12532:SF6">
    <property type="entry name" value="TRANSCRIPTIONAL REGULATORY PROTEIN YEBC-RELATED"/>
    <property type="match status" value="1"/>
</dbReference>
<evidence type="ECO:0000259" key="7">
    <source>
        <dbReference type="Pfam" id="PF01709"/>
    </source>
</evidence>
<organism evidence="9 10">
    <name type="scientific">Albibacterium profundi</name>
    <dbReference type="NCBI Taxonomy" id="3134906"/>
    <lineage>
        <taxon>Bacteria</taxon>
        <taxon>Pseudomonadati</taxon>
        <taxon>Bacteroidota</taxon>
        <taxon>Sphingobacteriia</taxon>
        <taxon>Sphingobacteriales</taxon>
        <taxon>Sphingobacteriaceae</taxon>
        <taxon>Albibacterium</taxon>
    </lineage>
</organism>
<evidence type="ECO:0000256" key="2">
    <source>
        <dbReference type="ARBA" id="ARBA00022490"/>
    </source>
</evidence>
<comment type="similarity">
    <text evidence="1 6">Belongs to the TACO1 family.</text>
</comment>
<dbReference type="Gene3D" id="1.10.10.200">
    <property type="match status" value="1"/>
</dbReference>
<keyword evidence="4 6" id="KW-0238">DNA-binding</keyword>
<name>A0ABV5CDZ2_9SPHI</name>
<proteinExistence type="inferred from homology"/>
<dbReference type="InterPro" id="IPR049083">
    <property type="entry name" value="TACO1_YebC_N"/>
</dbReference>
<dbReference type="Pfam" id="PF20772">
    <property type="entry name" value="TACO1_YebC_N"/>
    <property type="match status" value="1"/>
</dbReference>
<dbReference type="InterPro" id="IPR002876">
    <property type="entry name" value="Transcrip_reg_TACO1-like"/>
</dbReference>
<gene>
    <name evidence="9" type="ORF">WKR92_08005</name>
</gene>
<dbReference type="RefSeq" id="WP_375557308.1">
    <property type="nucleotide sequence ID" value="NZ_JBBVGT010000002.1"/>
</dbReference>
<evidence type="ECO:0000313" key="9">
    <source>
        <dbReference type="EMBL" id="MFB5945775.1"/>
    </source>
</evidence>
<accession>A0ABV5CDZ2</accession>
<dbReference type="SUPFAM" id="SSF75625">
    <property type="entry name" value="YebC-like"/>
    <property type="match status" value="1"/>
</dbReference>
<dbReference type="Gene3D" id="3.30.70.980">
    <property type="match status" value="2"/>
</dbReference>
<feature type="domain" description="TACO1/YebC-like N-terminal" evidence="8">
    <location>
        <begin position="4"/>
        <end position="73"/>
    </location>
</feature>
<evidence type="ECO:0000256" key="3">
    <source>
        <dbReference type="ARBA" id="ARBA00023015"/>
    </source>
</evidence>
<dbReference type="NCBIfam" id="NF009044">
    <property type="entry name" value="PRK12378.1"/>
    <property type="match status" value="1"/>
</dbReference>
<sequence length="240" mass="27128">MGRAFEFRKERKFKRWAKMAVQFTRLGKEIVMAVKDAGPHPETNSRLRTAIQNAKAVNMPKDRIEAAIKRASEKDASSYEEHIYEGYAPHGVAVLIETATDNINRTVANVRSYFTKAGGSLGKTGSLDFIFQRKSVFRFKVDEEVDLEELELELIDGGLEELYVEDDEEGNDIVVIQTSFEDFGNMQKLLEEKGLEVTAKLERITLSSTEIGEEDAADILKLIDKIEDDDDVQAVYHNMA</sequence>
<keyword evidence="3 6" id="KW-0805">Transcription regulation</keyword>
<dbReference type="NCBIfam" id="TIGR01033">
    <property type="entry name" value="YebC/PmpR family DNA-binding transcriptional regulator"/>
    <property type="match status" value="1"/>
</dbReference>
<keyword evidence="2 6" id="KW-0963">Cytoplasm</keyword>
<dbReference type="HAMAP" id="MF_00693">
    <property type="entry name" value="Transcrip_reg_TACO1"/>
    <property type="match status" value="1"/>
</dbReference>
<feature type="domain" description="TACO1/YebC-like second and third" evidence="7">
    <location>
        <begin position="79"/>
        <end position="239"/>
    </location>
</feature>
<dbReference type="InterPro" id="IPR017856">
    <property type="entry name" value="Integrase-like_N"/>
</dbReference>
<dbReference type="InterPro" id="IPR048300">
    <property type="entry name" value="TACO1_YebC-like_2nd/3rd_dom"/>
</dbReference>
<evidence type="ECO:0000256" key="4">
    <source>
        <dbReference type="ARBA" id="ARBA00023125"/>
    </source>
</evidence>
<keyword evidence="10" id="KW-1185">Reference proteome</keyword>
<dbReference type="GO" id="GO:0003677">
    <property type="term" value="F:DNA binding"/>
    <property type="evidence" value="ECO:0007669"/>
    <property type="project" value="UniProtKB-KW"/>
</dbReference>
<dbReference type="Proteomes" id="UP001580928">
    <property type="component" value="Unassembled WGS sequence"/>
</dbReference>
<evidence type="ECO:0000313" key="10">
    <source>
        <dbReference type="Proteomes" id="UP001580928"/>
    </source>
</evidence>
<evidence type="ECO:0000256" key="6">
    <source>
        <dbReference type="HAMAP-Rule" id="MF_00693"/>
    </source>
</evidence>
<protein>
    <recommendedName>
        <fullName evidence="6">Probable transcriptional regulatory protein WKR92_08005</fullName>
    </recommendedName>
</protein>
<evidence type="ECO:0000259" key="8">
    <source>
        <dbReference type="Pfam" id="PF20772"/>
    </source>
</evidence>